<evidence type="ECO:0000313" key="2">
    <source>
        <dbReference type="Proteomes" id="UP001066276"/>
    </source>
</evidence>
<feature type="non-terminal residue" evidence="1">
    <location>
        <position position="67"/>
    </location>
</feature>
<name>A0AAV7UVG8_PLEWA</name>
<feature type="non-terminal residue" evidence="1">
    <location>
        <position position="1"/>
    </location>
</feature>
<gene>
    <name evidence="1" type="ORF">NDU88_001708</name>
</gene>
<dbReference type="EMBL" id="JANPWB010000004">
    <property type="protein sequence ID" value="KAJ1192401.1"/>
    <property type="molecule type" value="Genomic_DNA"/>
</dbReference>
<dbReference type="AlphaFoldDB" id="A0AAV7UVG8"/>
<organism evidence="1 2">
    <name type="scientific">Pleurodeles waltl</name>
    <name type="common">Iberian ribbed newt</name>
    <dbReference type="NCBI Taxonomy" id="8319"/>
    <lineage>
        <taxon>Eukaryota</taxon>
        <taxon>Metazoa</taxon>
        <taxon>Chordata</taxon>
        <taxon>Craniata</taxon>
        <taxon>Vertebrata</taxon>
        <taxon>Euteleostomi</taxon>
        <taxon>Amphibia</taxon>
        <taxon>Batrachia</taxon>
        <taxon>Caudata</taxon>
        <taxon>Salamandroidea</taxon>
        <taxon>Salamandridae</taxon>
        <taxon>Pleurodelinae</taxon>
        <taxon>Pleurodeles</taxon>
    </lineage>
</organism>
<comment type="caution">
    <text evidence="1">The sequence shown here is derived from an EMBL/GenBank/DDBJ whole genome shotgun (WGS) entry which is preliminary data.</text>
</comment>
<keyword evidence="2" id="KW-1185">Reference proteome</keyword>
<evidence type="ECO:0000313" key="1">
    <source>
        <dbReference type="EMBL" id="KAJ1192401.1"/>
    </source>
</evidence>
<reference evidence="1" key="1">
    <citation type="journal article" date="2022" name="bioRxiv">
        <title>Sequencing and chromosome-scale assembly of the giantPleurodeles waltlgenome.</title>
        <authorList>
            <person name="Brown T."/>
            <person name="Elewa A."/>
            <person name="Iarovenko S."/>
            <person name="Subramanian E."/>
            <person name="Araus A.J."/>
            <person name="Petzold A."/>
            <person name="Susuki M."/>
            <person name="Suzuki K.-i.T."/>
            <person name="Hayashi T."/>
            <person name="Toyoda A."/>
            <person name="Oliveira C."/>
            <person name="Osipova E."/>
            <person name="Leigh N.D."/>
            <person name="Simon A."/>
            <person name="Yun M.H."/>
        </authorList>
    </citation>
    <scope>NUCLEOTIDE SEQUENCE</scope>
    <source>
        <strain evidence="1">20211129_DDA</strain>
        <tissue evidence="1">Liver</tissue>
    </source>
</reference>
<protein>
    <submittedName>
        <fullName evidence="1">Uncharacterized protein</fullName>
    </submittedName>
</protein>
<dbReference type="Proteomes" id="UP001066276">
    <property type="component" value="Chromosome 2_2"/>
</dbReference>
<accession>A0AAV7UVG8</accession>
<sequence>LLEDAASGPRGWVGVCRELLKGAPSGPRGWAAVHKARGPRTRAVYSLSEKEGRAANNIKMVARMNLF</sequence>
<proteinExistence type="predicted"/>